<evidence type="ECO:0000313" key="2">
    <source>
        <dbReference type="EMBL" id="CAF1092719.1"/>
    </source>
</evidence>
<evidence type="ECO:0000313" key="4">
    <source>
        <dbReference type="Proteomes" id="UP000663828"/>
    </source>
</evidence>
<dbReference type="SUPFAM" id="SSF57302">
    <property type="entry name" value="Snake toxin-like"/>
    <property type="match status" value="1"/>
</dbReference>
<protein>
    <submittedName>
        <fullName evidence="3">Uncharacterized protein</fullName>
    </submittedName>
</protein>
<feature type="chain" id="PRO_5036228630" evidence="1">
    <location>
        <begin position="19"/>
        <end position="113"/>
    </location>
</feature>
<accession>A0A815Q631</accession>
<sequence>MNSFAVFCLLAVLPICSAITCYQCSAGSSGCDPFSATGSGVSTSSSSACIKVSTGFSSGTTRSSASSCTANNVAGVGTFCCYTDYCNGATSKYQTPFLLALVIAALFAKHRFL</sequence>
<dbReference type="AlphaFoldDB" id="A0A815Q631"/>
<evidence type="ECO:0000313" key="3">
    <source>
        <dbReference type="EMBL" id="CAF1458820.1"/>
    </source>
</evidence>
<organism evidence="3 5">
    <name type="scientific">Adineta ricciae</name>
    <name type="common">Rotifer</name>
    <dbReference type="NCBI Taxonomy" id="249248"/>
    <lineage>
        <taxon>Eukaryota</taxon>
        <taxon>Metazoa</taxon>
        <taxon>Spiralia</taxon>
        <taxon>Gnathifera</taxon>
        <taxon>Rotifera</taxon>
        <taxon>Eurotatoria</taxon>
        <taxon>Bdelloidea</taxon>
        <taxon>Adinetida</taxon>
        <taxon>Adinetidae</taxon>
        <taxon>Adineta</taxon>
    </lineage>
</organism>
<gene>
    <name evidence="3" type="ORF">EDS130_LOCUS40013</name>
    <name evidence="2" type="ORF">XAT740_LOCUS17926</name>
</gene>
<proteinExistence type="predicted"/>
<dbReference type="EMBL" id="CAJNOR010001182">
    <property type="protein sequence ID" value="CAF1092719.1"/>
    <property type="molecule type" value="Genomic_DNA"/>
</dbReference>
<dbReference type="Proteomes" id="UP000663828">
    <property type="component" value="Unassembled WGS sequence"/>
</dbReference>
<comment type="caution">
    <text evidence="3">The sequence shown here is derived from an EMBL/GenBank/DDBJ whole genome shotgun (WGS) entry which is preliminary data.</text>
</comment>
<evidence type="ECO:0000256" key="1">
    <source>
        <dbReference type="SAM" id="SignalP"/>
    </source>
</evidence>
<name>A0A815Q631_ADIRI</name>
<dbReference type="Proteomes" id="UP000663852">
    <property type="component" value="Unassembled WGS sequence"/>
</dbReference>
<keyword evidence="4" id="KW-1185">Reference proteome</keyword>
<keyword evidence="1" id="KW-0732">Signal</keyword>
<dbReference type="InterPro" id="IPR045860">
    <property type="entry name" value="Snake_toxin-like_sf"/>
</dbReference>
<dbReference type="EMBL" id="CAJNOJ010000467">
    <property type="protein sequence ID" value="CAF1458820.1"/>
    <property type="molecule type" value="Genomic_DNA"/>
</dbReference>
<evidence type="ECO:0000313" key="5">
    <source>
        <dbReference type="Proteomes" id="UP000663852"/>
    </source>
</evidence>
<feature type="signal peptide" evidence="1">
    <location>
        <begin position="1"/>
        <end position="18"/>
    </location>
</feature>
<reference evidence="3" key="1">
    <citation type="submission" date="2021-02" db="EMBL/GenBank/DDBJ databases">
        <authorList>
            <person name="Nowell W R."/>
        </authorList>
    </citation>
    <scope>NUCLEOTIDE SEQUENCE</scope>
</reference>